<organism evidence="6 7">
    <name type="scientific">Catenulispora subtropica</name>
    <dbReference type="NCBI Taxonomy" id="450798"/>
    <lineage>
        <taxon>Bacteria</taxon>
        <taxon>Bacillati</taxon>
        <taxon>Actinomycetota</taxon>
        <taxon>Actinomycetes</taxon>
        <taxon>Catenulisporales</taxon>
        <taxon>Catenulisporaceae</taxon>
        <taxon>Catenulispora</taxon>
    </lineage>
</organism>
<dbReference type="Pfam" id="PF12833">
    <property type="entry name" value="HTH_18"/>
    <property type="match status" value="1"/>
</dbReference>
<keyword evidence="2" id="KW-0238">DNA-binding</keyword>
<dbReference type="RefSeq" id="WP_344655382.1">
    <property type="nucleotide sequence ID" value="NZ_BAAAQM010000002.1"/>
</dbReference>
<dbReference type="PANTHER" id="PTHR43130">
    <property type="entry name" value="ARAC-FAMILY TRANSCRIPTIONAL REGULATOR"/>
    <property type="match status" value="1"/>
</dbReference>
<dbReference type="CDD" id="cd03137">
    <property type="entry name" value="GATase1_AraC_1"/>
    <property type="match status" value="1"/>
</dbReference>
<dbReference type="PANTHER" id="PTHR43130:SF3">
    <property type="entry name" value="HTH-TYPE TRANSCRIPTIONAL REGULATOR RV1931C"/>
    <property type="match status" value="1"/>
</dbReference>
<feature type="region of interest" description="Disordered" evidence="4">
    <location>
        <begin position="313"/>
        <end position="332"/>
    </location>
</feature>
<feature type="domain" description="HTH araC/xylS-type" evidence="5">
    <location>
        <begin position="216"/>
        <end position="314"/>
    </location>
</feature>
<protein>
    <submittedName>
        <fullName evidence="6">Helix-turn-helix domain-containing protein</fullName>
    </submittedName>
</protein>
<accession>A0ABN2QK59</accession>
<evidence type="ECO:0000256" key="3">
    <source>
        <dbReference type="ARBA" id="ARBA00023163"/>
    </source>
</evidence>
<dbReference type="PROSITE" id="PS01124">
    <property type="entry name" value="HTH_ARAC_FAMILY_2"/>
    <property type="match status" value="1"/>
</dbReference>
<dbReference type="SUPFAM" id="SSF52317">
    <property type="entry name" value="Class I glutamine amidotransferase-like"/>
    <property type="match status" value="1"/>
</dbReference>
<dbReference type="InterPro" id="IPR009057">
    <property type="entry name" value="Homeodomain-like_sf"/>
</dbReference>
<sequence>MSEPLHQVVFVVVPPVMAHDLSMAQAVLGEAGSDGRPAYRLRVTTPEPGLVETVAGGELVIHDGLGLVEEADTVFVIGGGAQPRVDEGLSAALRAAAATGRRIVGSCTGVFVLARAGVLDGRRATTHWHVVERLAREYPRIKVEREALYVEDGAVLTSAGAAAVIELCLHLIRTDHGAAAAAVAGSRAVAAPARPADQPQPVVPRRPSPSGERSLAATRAWAQSRLDAPLGLADLAAHAKVSERTLTRRFHAETGLSPLRWLLHQRIDLARQLLETTDLTMDGIAHRSGLGSPDSLRRHFVARLGITPSGYRTEWQPRRAAAREPRQRAAAP</sequence>
<reference evidence="6 7" key="1">
    <citation type="journal article" date="2019" name="Int. J. Syst. Evol. Microbiol.">
        <title>The Global Catalogue of Microorganisms (GCM) 10K type strain sequencing project: providing services to taxonomists for standard genome sequencing and annotation.</title>
        <authorList>
            <consortium name="The Broad Institute Genomics Platform"/>
            <consortium name="The Broad Institute Genome Sequencing Center for Infectious Disease"/>
            <person name="Wu L."/>
            <person name="Ma J."/>
        </authorList>
    </citation>
    <scope>NUCLEOTIDE SEQUENCE [LARGE SCALE GENOMIC DNA]</scope>
    <source>
        <strain evidence="6 7">JCM 16013</strain>
    </source>
</reference>
<dbReference type="Pfam" id="PF01965">
    <property type="entry name" value="DJ-1_PfpI"/>
    <property type="match status" value="1"/>
</dbReference>
<feature type="compositionally biased region" description="Low complexity" evidence="4">
    <location>
        <begin position="191"/>
        <end position="200"/>
    </location>
</feature>
<dbReference type="Gene3D" id="3.40.50.880">
    <property type="match status" value="1"/>
</dbReference>
<comment type="caution">
    <text evidence="6">The sequence shown here is derived from an EMBL/GenBank/DDBJ whole genome shotgun (WGS) entry which is preliminary data.</text>
</comment>
<dbReference type="SMART" id="SM00342">
    <property type="entry name" value="HTH_ARAC"/>
    <property type="match status" value="1"/>
</dbReference>
<evidence type="ECO:0000256" key="1">
    <source>
        <dbReference type="ARBA" id="ARBA00023015"/>
    </source>
</evidence>
<dbReference type="PROSITE" id="PS00041">
    <property type="entry name" value="HTH_ARAC_FAMILY_1"/>
    <property type="match status" value="1"/>
</dbReference>
<evidence type="ECO:0000256" key="4">
    <source>
        <dbReference type="SAM" id="MobiDB-lite"/>
    </source>
</evidence>
<dbReference type="InterPro" id="IPR052158">
    <property type="entry name" value="INH-QAR"/>
</dbReference>
<evidence type="ECO:0000313" key="7">
    <source>
        <dbReference type="Proteomes" id="UP001499854"/>
    </source>
</evidence>
<feature type="region of interest" description="Disordered" evidence="4">
    <location>
        <begin position="191"/>
        <end position="213"/>
    </location>
</feature>
<evidence type="ECO:0000256" key="2">
    <source>
        <dbReference type="ARBA" id="ARBA00023125"/>
    </source>
</evidence>
<evidence type="ECO:0000313" key="6">
    <source>
        <dbReference type="EMBL" id="GAA1953953.1"/>
    </source>
</evidence>
<evidence type="ECO:0000259" key="5">
    <source>
        <dbReference type="PROSITE" id="PS01124"/>
    </source>
</evidence>
<proteinExistence type="predicted"/>
<feature type="compositionally biased region" description="Basic and acidic residues" evidence="4">
    <location>
        <begin position="315"/>
        <end position="332"/>
    </location>
</feature>
<dbReference type="EMBL" id="BAAAQM010000002">
    <property type="protein sequence ID" value="GAA1953953.1"/>
    <property type="molecule type" value="Genomic_DNA"/>
</dbReference>
<dbReference type="InterPro" id="IPR018062">
    <property type="entry name" value="HTH_AraC-typ_CS"/>
</dbReference>
<dbReference type="Proteomes" id="UP001499854">
    <property type="component" value="Unassembled WGS sequence"/>
</dbReference>
<dbReference type="SUPFAM" id="SSF46689">
    <property type="entry name" value="Homeodomain-like"/>
    <property type="match status" value="2"/>
</dbReference>
<dbReference type="InterPro" id="IPR002818">
    <property type="entry name" value="DJ-1/PfpI"/>
</dbReference>
<dbReference type="InterPro" id="IPR018060">
    <property type="entry name" value="HTH_AraC"/>
</dbReference>
<keyword evidence="1" id="KW-0805">Transcription regulation</keyword>
<dbReference type="Gene3D" id="1.10.10.60">
    <property type="entry name" value="Homeodomain-like"/>
    <property type="match status" value="1"/>
</dbReference>
<gene>
    <name evidence="6" type="ORF">GCM10009838_06610</name>
</gene>
<keyword evidence="7" id="KW-1185">Reference proteome</keyword>
<dbReference type="InterPro" id="IPR029062">
    <property type="entry name" value="Class_I_gatase-like"/>
</dbReference>
<name>A0ABN2QK59_9ACTN</name>
<keyword evidence="3" id="KW-0804">Transcription</keyword>